<sequence>MFDTIDYLQLGNEKQINAYNAISNLEIMADLREYNPTLCGTFPIGIDIVGSDLDIIMDVSDLLLYEKRIETLYGGKEKFFLKRLIIRGVPVVKAKFVFGGFEFELFAQSQPIKKQYAFLHMIIENALLEQFPYIRAEVIRLKKEGMKTEPAFCEIFDLDGDPYESLLQYGRRLEII</sequence>
<dbReference type="STRING" id="126156.SAMN05421670_0132"/>
<dbReference type="Pfam" id="PF14091">
    <property type="entry name" value="DUF4269"/>
    <property type="match status" value="1"/>
</dbReference>
<dbReference type="InterPro" id="IPR025365">
    <property type="entry name" value="DUF4269"/>
</dbReference>
<organism evidence="1 2">
    <name type="scientific">Psychrobacillus psychrotolerans</name>
    <dbReference type="NCBI Taxonomy" id="126156"/>
    <lineage>
        <taxon>Bacteria</taxon>
        <taxon>Bacillati</taxon>
        <taxon>Bacillota</taxon>
        <taxon>Bacilli</taxon>
        <taxon>Bacillales</taxon>
        <taxon>Bacillaceae</taxon>
        <taxon>Psychrobacillus</taxon>
    </lineage>
</organism>
<proteinExistence type="predicted"/>
<keyword evidence="2" id="KW-1185">Reference proteome</keyword>
<evidence type="ECO:0000313" key="2">
    <source>
        <dbReference type="Proteomes" id="UP000198734"/>
    </source>
</evidence>
<evidence type="ECO:0000313" key="1">
    <source>
        <dbReference type="EMBL" id="SFQ75642.1"/>
    </source>
</evidence>
<name>A0A1I6B3X5_9BACI</name>
<dbReference type="Proteomes" id="UP000198734">
    <property type="component" value="Unassembled WGS sequence"/>
</dbReference>
<evidence type="ECO:0008006" key="3">
    <source>
        <dbReference type="Google" id="ProtNLM"/>
    </source>
</evidence>
<gene>
    <name evidence="1" type="ORF">SAMN05421670_0132</name>
</gene>
<protein>
    <recommendedName>
        <fullName evidence="3">DUF4269 domain-containing protein</fullName>
    </recommendedName>
</protein>
<dbReference type="RefSeq" id="WP_093538484.1">
    <property type="nucleotide sequence ID" value="NZ_FOXU01000011.1"/>
</dbReference>
<dbReference type="OrthoDB" id="6402248at2"/>
<dbReference type="EMBL" id="FOXU01000011">
    <property type="protein sequence ID" value="SFQ75642.1"/>
    <property type="molecule type" value="Genomic_DNA"/>
</dbReference>
<reference evidence="2" key="1">
    <citation type="submission" date="2016-10" db="EMBL/GenBank/DDBJ databases">
        <authorList>
            <person name="Varghese N."/>
            <person name="Submissions S."/>
        </authorList>
    </citation>
    <scope>NUCLEOTIDE SEQUENCE [LARGE SCALE GENOMIC DNA]</scope>
    <source>
        <strain evidence="2">DSM 11706</strain>
    </source>
</reference>
<dbReference type="AlphaFoldDB" id="A0A1I6B3X5"/>
<accession>A0A1I6B3X5</accession>